<feature type="region of interest" description="Disordered" evidence="4">
    <location>
        <begin position="1"/>
        <end position="22"/>
    </location>
</feature>
<keyword evidence="2" id="KW-0238">DNA-binding</keyword>
<dbReference type="PROSITE" id="PS00552">
    <property type="entry name" value="HTH_MERR_1"/>
    <property type="match status" value="1"/>
</dbReference>
<evidence type="ECO:0000256" key="3">
    <source>
        <dbReference type="ARBA" id="ARBA00023163"/>
    </source>
</evidence>
<dbReference type="GO" id="GO:0003700">
    <property type="term" value="F:DNA-binding transcription factor activity"/>
    <property type="evidence" value="ECO:0007669"/>
    <property type="project" value="InterPro"/>
</dbReference>
<dbReference type="EMBL" id="CADCUO010000185">
    <property type="protein sequence ID" value="CAA9408785.1"/>
    <property type="molecule type" value="Genomic_DNA"/>
</dbReference>
<keyword evidence="1" id="KW-0805">Transcription regulation</keyword>
<organism evidence="6">
    <name type="scientific">uncultured Propionibacteriaceae bacterium</name>
    <dbReference type="NCBI Taxonomy" id="257457"/>
    <lineage>
        <taxon>Bacteria</taxon>
        <taxon>Bacillati</taxon>
        <taxon>Actinomycetota</taxon>
        <taxon>Actinomycetes</taxon>
        <taxon>Propionibacteriales</taxon>
        <taxon>Propionibacteriaceae</taxon>
        <taxon>environmental samples</taxon>
    </lineage>
</organism>
<name>A0A6J4P8G0_9ACTN</name>
<dbReference type="PANTHER" id="PTHR30204:SF94">
    <property type="entry name" value="HEAVY METAL-DEPENDENT TRANSCRIPTIONAL REGULATOR HI_0293-RELATED"/>
    <property type="match status" value="1"/>
</dbReference>
<accession>A0A6J4P8G0</accession>
<dbReference type="SUPFAM" id="SSF46955">
    <property type="entry name" value="Putative DNA-binding domain"/>
    <property type="match status" value="1"/>
</dbReference>
<gene>
    <name evidence="6" type="ORF">AVDCRST_MAG75-2608</name>
</gene>
<feature type="domain" description="HTH merR-type" evidence="5">
    <location>
        <begin position="44"/>
        <end position="113"/>
    </location>
</feature>
<evidence type="ECO:0000259" key="5">
    <source>
        <dbReference type="PROSITE" id="PS50937"/>
    </source>
</evidence>
<evidence type="ECO:0000256" key="2">
    <source>
        <dbReference type="ARBA" id="ARBA00023125"/>
    </source>
</evidence>
<evidence type="ECO:0000256" key="4">
    <source>
        <dbReference type="SAM" id="MobiDB-lite"/>
    </source>
</evidence>
<dbReference type="InterPro" id="IPR000551">
    <property type="entry name" value="MerR-type_HTH_dom"/>
</dbReference>
<reference evidence="6" key="1">
    <citation type="submission" date="2020-02" db="EMBL/GenBank/DDBJ databases">
        <authorList>
            <person name="Meier V. D."/>
        </authorList>
    </citation>
    <scope>NUCLEOTIDE SEQUENCE</scope>
    <source>
        <strain evidence="6">AVDCRST_MAG75</strain>
    </source>
</reference>
<dbReference type="GO" id="GO:0003677">
    <property type="term" value="F:DNA binding"/>
    <property type="evidence" value="ECO:0007669"/>
    <property type="project" value="UniProtKB-KW"/>
</dbReference>
<dbReference type="CDD" id="cd04770">
    <property type="entry name" value="HTH_HMRTR"/>
    <property type="match status" value="1"/>
</dbReference>
<dbReference type="InterPro" id="IPR009061">
    <property type="entry name" value="DNA-bd_dom_put_sf"/>
</dbReference>
<dbReference type="AlphaFoldDB" id="A0A6J4P8G0"/>
<evidence type="ECO:0000256" key="1">
    <source>
        <dbReference type="ARBA" id="ARBA00023015"/>
    </source>
</evidence>
<sequence>MSWWPQRSDGAGYNGQKSSPGLTLEGAPRFTVDFMNPATTYPRGLRVAELAAAVGVATDTIRYYEKAGLLPPPPRTAAGYRAYGADAIDRLQFIQGAQRLGLKLRDVKDLLAVRDTGVCPCEPAEQLLRRRLADLDAELAQLDALRQQMLAIVEALPSANCPPPLPGTWCPPIERR</sequence>
<dbReference type="PRINTS" id="PR00040">
    <property type="entry name" value="HTHMERR"/>
</dbReference>
<dbReference type="SMART" id="SM00422">
    <property type="entry name" value="HTH_MERR"/>
    <property type="match status" value="1"/>
</dbReference>
<proteinExistence type="predicted"/>
<dbReference type="Pfam" id="PF13411">
    <property type="entry name" value="MerR_1"/>
    <property type="match status" value="1"/>
</dbReference>
<keyword evidence="3" id="KW-0804">Transcription</keyword>
<dbReference type="PANTHER" id="PTHR30204">
    <property type="entry name" value="REDOX-CYCLING DRUG-SENSING TRANSCRIPTIONAL ACTIVATOR SOXR"/>
    <property type="match status" value="1"/>
</dbReference>
<dbReference type="PROSITE" id="PS50937">
    <property type="entry name" value="HTH_MERR_2"/>
    <property type="match status" value="1"/>
</dbReference>
<protein>
    <submittedName>
        <fullName evidence="6">Transcriptional regulator, MerR family</fullName>
    </submittedName>
</protein>
<evidence type="ECO:0000313" key="6">
    <source>
        <dbReference type="EMBL" id="CAA9408785.1"/>
    </source>
</evidence>
<dbReference type="InterPro" id="IPR047057">
    <property type="entry name" value="MerR_fam"/>
</dbReference>
<dbReference type="Gene3D" id="1.10.1660.10">
    <property type="match status" value="1"/>
</dbReference>